<dbReference type="EMBL" id="JANAVB010033616">
    <property type="protein sequence ID" value="KAJ6808140.1"/>
    <property type="molecule type" value="Genomic_DNA"/>
</dbReference>
<accession>A0AAX6EVM7</accession>
<sequence length="73" mass="7800">MLAIGQEGDVSDILNWCFHFRAGFFLVIRGVGTVGLVVSTFCSRPACSLHSGFVSCSSLVQLCLCSVWDLGVS</sequence>
<comment type="caution">
    <text evidence="1">The sequence shown here is derived from an EMBL/GenBank/DDBJ whole genome shotgun (WGS) entry which is preliminary data.</text>
</comment>
<evidence type="ECO:0000313" key="3">
    <source>
        <dbReference type="Proteomes" id="UP001140949"/>
    </source>
</evidence>
<organism evidence="1 3">
    <name type="scientific">Iris pallida</name>
    <name type="common">Sweet iris</name>
    <dbReference type="NCBI Taxonomy" id="29817"/>
    <lineage>
        <taxon>Eukaryota</taxon>
        <taxon>Viridiplantae</taxon>
        <taxon>Streptophyta</taxon>
        <taxon>Embryophyta</taxon>
        <taxon>Tracheophyta</taxon>
        <taxon>Spermatophyta</taxon>
        <taxon>Magnoliopsida</taxon>
        <taxon>Liliopsida</taxon>
        <taxon>Asparagales</taxon>
        <taxon>Iridaceae</taxon>
        <taxon>Iridoideae</taxon>
        <taxon>Irideae</taxon>
        <taxon>Iris</taxon>
    </lineage>
</organism>
<evidence type="ECO:0000313" key="2">
    <source>
        <dbReference type="EMBL" id="KAJ6853707.1"/>
    </source>
</evidence>
<gene>
    <name evidence="2" type="ORF">M6B38_113855</name>
    <name evidence="1" type="ORF">M6B38_168655</name>
</gene>
<keyword evidence="3" id="KW-1185">Reference proteome</keyword>
<reference evidence="1" key="1">
    <citation type="journal article" date="2023" name="GigaByte">
        <title>Genome assembly of the bearded iris, Iris pallida Lam.</title>
        <authorList>
            <person name="Bruccoleri R.E."/>
            <person name="Oakeley E.J."/>
            <person name="Faust A.M.E."/>
            <person name="Altorfer M."/>
            <person name="Dessus-Babus S."/>
            <person name="Burckhardt D."/>
            <person name="Oertli M."/>
            <person name="Naumann U."/>
            <person name="Petersen F."/>
            <person name="Wong J."/>
        </authorList>
    </citation>
    <scope>NUCLEOTIDE SEQUENCE</scope>
    <source>
        <strain evidence="1">GSM-AAB239-AS_SAM_17_03QT</strain>
    </source>
</reference>
<name>A0AAX6EVM7_IRIPA</name>
<evidence type="ECO:0000313" key="1">
    <source>
        <dbReference type="EMBL" id="KAJ6808140.1"/>
    </source>
</evidence>
<reference evidence="1" key="2">
    <citation type="submission" date="2023-04" db="EMBL/GenBank/DDBJ databases">
        <authorList>
            <person name="Bruccoleri R.E."/>
            <person name="Oakeley E.J."/>
            <person name="Faust A.-M."/>
            <person name="Dessus-Babus S."/>
            <person name="Altorfer M."/>
            <person name="Burckhardt D."/>
            <person name="Oertli M."/>
            <person name="Naumann U."/>
            <person name="Petersen F."/>
            <person name="Wong J."/>
        </authorList>
    </citation>
    <scope>NUCLEOTIDE SEQUENCE</scope>
    <source>
        <strain evidence="1">GSM-AAB239-AS_SAM_17_03QT</strain>
        <tissue evidence="1">Leaf</tissue>
    </source>
</reference>
<dbReference type="EMBL" id="JANAVB010000399">
    <property type="protein sequence ID" value="KAJ6853707.1"/>
    <property type="molecule type" value="Genomic_DNA"/>
</dbReference>
<proteinExistence type="predicted"/>
<dbReference type="Proteomes" id="UP001140949">
    <property type="component" value="Unassembled WGS sequence"/>
</dbReference>
<protein>
    <submittedName>
        <fullName evidence="1">Uncharacterized protein</fullName>
    </submittedName>
</protein>
<dbReference type="AlphaFoldDB" id="A0AAX6EVM7"/>